<dbReference type="InterPro" id="IPR001878">
    <property type="entry name" value="Znf_CCHC"/>
</dbReference>
<accession>A0AAV1DNJ5</accession>
<dbReference type="GO" id="GO:0008270">
    <property type="term" value="F:zinc ion binding"/>
    <property type="evidence" value="ECO:0007669"/>
    <property type="project" value="UniProtKB-KW"/>
</dbReference>
<feature type="compositionally biased region" description="Polar residues" evidence="2">
    <location>
        <begin position="166"/>
        <end position="182"/>
    </location>
</feature>
<dbReference type="PANTHER" id="PTHR31286">
    <property type="entry name" value="GLYCINE-RICH CELL WALL STRUCTURAL PROTEIN 1.8-LIKE"/>
    <property type="match status" value="1"/>
</dbReference>
<keyword evidence="1" id="KW-0862">Zinc</keyword>
<dbReference type="AlphaFoldDB" id="A0AAV1DNJ5"/>
<organism evidence="4 5">
    <name type="scientific">Oldenlandia corymbosa var. corymbosa</name>
    <dbReference type="NCBI Taxonomy" id="529605"/>
    <lineage>
        <taxon>Eukaryota</taxon>
        <taxon>Viridiplantae</taxon>
        <taxon>Streptophyta</taxon>
        <taxon>Embryophyta</taxon>
        <taxon>Tracheophyta</taxon>
        <taxon>Spermatophyta</taxon>
        <taxon>Magnoliopsida</taxon>
        <taxon>eudicotyledons</taxon>
        <taxon>Gunneridae</taxon>
        <taxon>Pentapetalae</taxon>
        <taxon>asterids</taxon>
        <taxon>lamiids</taxon>
        <taxon>Gentianales</taxon>
        <taxon>Rubiaceae</taxon>
        <taxon>Rubioideae</taxon>
        <taxon>Spermacoceae</taxon>
        <taxon>Hedyotis-Oldenlandia complex</taxon>
        <taxon>Oldenlandia</taxon>
    </lineage>
</organism>
<sequence>MRILKWRPGFKFEEDPPIVPIWVSLFDLLIEFLITEVIFSMETAIGKPLKVDAPSLNMTRPSVARFGVEVDLTKEFPKSVKVGKKGKKHDQIFTYEHIPDYCTKCNKIGHKKEDCRVGLQKPLDKKKKAPLKSVDGANQKRSLHVNGVKPHKKTQERAVKNPRAQGATNPSAQDVTAPSSAATADRSIQVGLSSSLSAKEKETIPVDVQASEAANSSKEAPSKTKHSSQIHGSECDKP</sequence>
<dbReference type="EMBL" id="OX459123">
    <property type="protein sequence ID" value="CAI9108917.1"/>
    <property type="molecule type" value="Genomic_DNA"/>
</dbReference>
<feature type="region of interest" description="Disordered" evidence="2">
    <location>
        <begin position="121"/>
        <end position="238"/>
    </location>
</feature>
<keyword evidence="5" id="KW-1185">Reference proteome</keyword>
<evidence type="ECO:0000259" key="3">
    <source>
        <dbReference type="PROSITE" id="PS50158"/>
    </source>
</evidence>
<gene>
    <name evidence="4" type="ORF">OLC1_LOCUS16908</name>
</gene>
<evidence type="ECO:0000313" key="4">
    <source>
        <dbReference type="EMBL" id="CAI9108917.1"/>
    </source>
</evidence>
<reference evidence="4" key="1">
    <citation type="submission" date="2023-03" db="EMBL/GenBank/DDBJ databases">
        <authorList>
            <person name="Julca I."/>
        </authorList>
    </citation>
    <scope>NUCLEOTIDE SEQUENCE</scope>
</reference>
<evidence type="ECO:0000256" key="2">
    <source>
        <dbReference type="SAM" id="MobiDB-lite"/>
    </source>
</evidence>
<dbReference type="GO" id="GO:0003676">
    <property type="term" value="F:nucleic acid binding"/>
    <property type="evidence" value="ECO:0007669"/>
    <property type="project" value="InterPro"/>
</dbReference>
<name>A0AAV1DNJ5_OLDCO</name>
<protein>
    <submittedName>
        <fullName evidence="4">OLC1v1008624C1</fullName>
    </submittedName>
</protein>
<keyword evidence="1" id="KW-0479">Metal-binding</keyword>
<keyword evidence="1" id="KW-0863">Zinc-finger</keyword>
<dbReference type="PROSITE" id="PS50158">
    <property type="entry name" value="ZF_CCHC"/>
    <property type="match status" value="1"/>
</dbReference>
<evidence type="ECO:0000256" key="1">
    <source>
        <dbReference type="PROSITE-ProRule" id="PRU00047"/>
    </source>
</evidence>
<dbReference type="PANTHER" id="PTHR31286:SF180">
    <property type="entry name" value="OS10G0362600 PROTEIN"/>
    <property type="match status" value="1"/>
</dbReference>
<proteinExistence type="predicted"/>
<feature type="domain" description="CCHC-type" evidence="3">
    <location>
        <begin position="102"/>
        <end position="116"/>
    </location>
</feature>
<dbReference type="InterPro" id="IPR040256">
    <property type="entry name" value="At4g02000-like"/>
</dbReference>
<evidence type="ECO:0000313" key="5">
    <source>
        <dbReference type="Proteomes" id="UP001161247"/>
    </source>
</evidence>
<dbReference type="Proteomes" id="UP001161247">
    <property type="component" value="Chromosome 6"/>
</dbReference>